<feature type="compositionally biased region" description="Low complexity" evidence="6">
    <location>
        <begin position="819"/>
        <end position="859"/>
    </location>
</feature>
<dbReference type="Pfam" id="PF00394">
    <property type="entry name" value="Cu-oxidase"/>
    <property type="match status" value="1"/>
</dbReference>
<dbReference type="Pfam" id="PF07731">
    <property type="entry name" value="Cu-oxidase_2"/>
    <property type="match status" value="1"/>
</dbReference>
<dbReference type="Gene3D" id="2.60.40.420">
    <property type="entry name" value="Cupredoxins - blue copper proteins"/>
    <property type="match status" value="3"/>
</dbReference>
<dbReference type="PANTHER" id="PTHR11709">
    <property type="entry name" value="MULTI-COPPER OXIDASE"/>
    <property type="match status" value="1"/>
</dbReference>
<keyword evidence="3 7" id="KW-0732">Signal</keyword>
<accession>A0ABR4CNI4</accession>
<dbReference type="CDD" id="cd13899">
    <property type="entry name" value="CuRO_3_Fet3p"/>
    <property type="match status" value="1"/>
</dbReference>
<dbReference type="PANTHER" id="PTHR11709:SF361">
    <property type="entry name" value="IRON TRANSPORT MULTICOPPER OXIDASE FET3"/>
    <property type="match status" value="1"/>
</dbReference>
<protein>
    <recommendedName>
        <fullName evidence="8">WSC domain-containing protein</fullName>
    </recommendedName>
</protein>
<feature type="region of interest" description="Disordered" evidence="6">
    <location>
        <begin position="819"/>
        <end position="864"/>
    </location>
</feature>
<evidence type="ECO:0000259" key="8">
    <source>
        <dbReference type="PROSITE" id="PS51212"/>
    </source>
</evidence>
<comment type="similarity">
    <text evidence="1">Belongs to the multicopper oxidase family.</text>
</comment>
<dbReference type="InterPro" id="IPR008972">
    <property type="entry name" value="Cupredoxin"/>
</dbReference>
<dbReference type="InterPro" id="IPR011707">
    <property type="entry name" value="Cu-oxidase-like_N"/>
</dbReference>
<dbReference type="Pfam" id="PF07732">
    <property type="entry name" value="Cu-oxidase_3"/>
    <property type="match status" value="1"/>
</dbReference>
<dbReference type="SMART" id="SM00321">
    <property type="entry name" value="WSC"/>
    <property type="match status" value="1"/>
</dbReference>
<comment type="caution">
    <text evidence="9">The sequence shown here is derived from an EMBL/GenBank/DDBJ whole genome shotgun (WGS) entry which is preliminary data.</text>
</comment>
<dbReference type="CDD" id="cd13851">
    <property type="entry name" value="CuRO_1_Fet3p"/>
    <property type="match status" value="1"/>
</dbReference>
<evidence type="ECO:0000256" key="1">
    <source>
        <dbReference type="ARBA" id="ARBA00010609"/>
    </source>
</evidence>
<evidence type="ECO:0000256" key="2">
    <source>
        <dbReference type="ARBA" id="ARBA00022723"/>
    </source>
</evidence>
<evidence type="ECO:0000256" key="4">
    <source>
        <dbReference type="ARBA" id="ARBA00023002"/>
    </source>
</evidence>
<feature type="signal peptide" evidence="7">
    <location>
        <begin position="1"/>
        <end position="23"/>
    </location>
</feature>
<dbReference type="InterPro" id="IPR002889">
    <property type="entry name" value="WSC_carb-bd"/>
</dbReference>
<gene>
    <name evidence="9" type="ORF">VTL71DRAFT_13650</name>
</gene>
<evidence type="ECO:0000256" key="7">
    <source>
        <dbReference type="SAM" id="SignalP"/>
    </source>
</evidence>
<keyword evidence="10" id="KW-1185">Reference proteome</keyword>
<feature type="region of interest" description="Disordered" evidence="6">
    <location>
        <begin position="996"/>
        <end position="1029"/>
    </location>
</feature>
<organism evidence="9 10">
    <name type="scientific">Oculimacula yallundae</name>
    <dbReference type="NCBI Taxonomy" id="86028"/>
    <lineage>
        <taxon>Eukaryota</taxon>
        <taxon>Fungi</taxon>
        <taxon>Dikarya</taxon>
        <taxon>Ascomycota</taxon>
        <taxon>Pezizomycotina</taxon>
        <taxon>Leotiomycetes</taxon>
        <taxon>Helotiales</taxon>
        <taxon>Ploettnerulaceae</taxon>
        <taxon>Oculimacula</taxon>
    </lineage>
</organism>
<dbReference type="PROSITE" id="PS00080">
    <property type="entry name" value="MULTICOPPER_OXIDASE2"/>
    <property type="match status" value="1"/>
</dbReference>
<dbReference type="EMBL" id="JAZHXI010000006">
    <property type="protein sequence ID" value="KAL2070624.1"/>
    <property type="molecule type" value="Genomic_DNA"/>
</dbReference>
<evidence type="ECO:0000256" key="3">
    <source>
        <dbReference type="ARBA" id="ARBA00022729"/>
    </source>
</evidence>
<evidence type="ECO:0000313" key="9">
    <source>
        <dbReference type="EMBL" id="KAL2070624.1"/>
    </source>
</evidence>
<feature type="domain" description="WSC" evidence="8">
    <location>
        <begin position="871"/>
        <end position="966"/>
    </location>
</feature>
<reference evidence="9 10" key="1">
    <citation type="journal article" date="2024" name="Commun. Biol.">
        <title>Comparative genomic analysis of thermophilic fungi reveals convergent evolutionary adaptations and gene losses.</title>
        <authorList>
            <person name="Steindorff A.S."/>
            <person name="Aguilar-Pontes M.V."/>
            <person name="Robinson A.J."/>
            <person name="Andreopoulos B."/>
            <person name="LaButti K."/>
            <person name="Kuo A."/>
            <person name="Mondo S."/>
            <person name="Riley R."/>
            <person name="Otillar R."/>
            <person name="Haridas S."/>
            <person name="Lipzen A."/>
            <person name="Grimwood J."/>
            <person name="Schmutz J."/>
            <person name="Clum A."/>
            <person name="Reid I.D."/>
            <person name="Moisan M.C."/>
            <person name="Butler G."/>
            <person name="Nguyen T.T.M."/>
            <person name="Dewar K."/>
            <person name="Conant G."/>
            <person name="Drula E."/>
            <person name="Henrissat B."/>
            <person name="Hansel C."/>
            <person name="Singer S."/>
            <person name="Hutchinson M.I."/>
            <person name="de Vries R.P."/>
            <person name="Natvig D.O."/>
            <person name="Powell A.J."/>
            <person name="Tsang A."/>
            <person name="Grigoriev I.V."/>
        </authorList>
    </citation>
    <scope>NUCLEOTIDE SEQUENCE [LARGE SCALE GENOMIC DNA]</scope>
    <source>
        <strain evidence="9 10">CBS 494.80</strain>
    </source>
</reference>
<dbReference type="SUPFAM" id="SSF49503">
    <property type="entry name" value="Cupredoxins"/>
    <property type="match status" value="3"/>
</dbReference>
<keyword evidence="5" id="KW-0186">Copper</keyword>
<dbReference type="InterPro" id="IPR002355">
    <property type="entry name" value="Cu_oxidase_Cu_BS"/>
</dbReference>
<keyword evidence="2" id="KW-0479">Metal-binding</keyword>
<dbReference type="PROSITE" id="PS51212">
    <property type="entry name" value="WSC"/>
    <property type="match status" value="1"/>
</dbReference>
<evidence type="ECO:0000256" key="5">
    <source>
        <dbReference type="ARBA" id="ARBA00023008"/>
    </source>
</evidence>
<feature type="chain" id="PRO_5047247758" description="WSC domain-containing protein" evidence="7">
    <location>
        <begin position="24"/>
        <end position="1577"/>
    </location>
</feature>
<dbReference type="Proteomes" id="UP001595075">
    <property type="component" value="Unassembled WGS sequence"/>
</dbReference>
<feature type="compositionally biased region" description="Low complexity" evidence="6">
    <location>
        <begin position="996"/>
        <end position="1025"/>
    </location>
</feature>
<name>A0ABR4CNI4_9HELO</name>
<dbReference type="InterPro" id="IPR045087">
    <property type="entry name" value="Cu-oxidase_fam"/>
</dbReference>
<evidence type="ECO:0000256" key="6">
    <source>
        <dbReference type="SAM" id="MobiDB-lite"/>
    </source>
</evidence>
<proteinExistence type="inferred from homology"/>
<dbReference type="InterPro" id="IPR044130">
    <property type="entry name" value="CuRO_2_Fet3-like"/>
</dbReference>
<keyword evidence="4" id="KW-0560">Oxidoreductase</keyword>
<dbReference type="InterPro" id="IPR011706">
    <property type="entry name" value="Cu-oxidase_C"/>
</dbReference>
<dbReference type="Pfam" id="PF01822">
    <property type="entry name" value="WSC"/>
    <property type="match status" value="1"/>
</dbReference>
<dbReference type="CDD" id="cd13877">
    <property type="entry name" value="CuRO_2_Fet3p_like"/>
    <property type="match status" value="1"/>
</dbReference>
<dbReference type="InterPro" id="IPR001117">
    <property type="entry name" value="Cu-oxidase_2nd"/>
</dbReference>
<sequence>MVMGMWKKSLGLAAVVLPALVHSFAPTDSTQDADPPQSGYLPNHNLDPALVASSLALGWKLTFNLNEVFYAKPLVYTPPGAPNEYVITVSNQNNVRIHDGLTGALIKMRTLDPPFASSDSMCGDMPNTVGIAGTPVIDTATDTMYFFSKGYKNGQAGPQGAINGVYKMYAVNIPSLTDVAGFPTVIDGHNANNDKSRYFVGGTILQRPGLAMLGNTIVAGFGGHCDRFNYTGMLVAVSKTAGVGVTNIQAMEASPGAPSPQELDINEEGGGKAGIWQGGMGIAADINRVFFITGNARGAGQNGGQNGAPASGKTYLSTLEQAVVNMAVNPSTGELKQQDYFETYAYDSNNGGDTDFGSGGLALLDPNVFNGAGVSRIALGAGKDAKLFIMNADNLGGFAGGKAGADNVIQTINVGKQVLGGCGSYPLEGGYIYINPSGMGLYAYKFGRDGNGKPVFTQAGVSERVFTSKSVPTVTSNNGAPGSGIVWLADVNWGLQAYKAVPVNGVMIPITFPTGAATGGITKFQRAVFGDGRIYTVRATSLMMLTGGGVKANQPLTCTPNPIAFGNVMTGQTSTLQIKCTANTAVTNPKCGITSPIFKCPTTPLPANVASGASFTFGVTFDLSSAAILEWQNANGGNPLPPGTQGSNLNVYTTTTSGFLPGVVVPMSGTVVASGGYLTVNQTVASFSGVFIGGQEPSQAYKSVLLTNKGSAALVFKGFAWQDYYAEGMPYHNVTLPTVGNGYTSPNFPAIGSTLAAGATLTVPFVFKPTGTGIWASYITWWSDGGYTTLLMQGIAEQGAAVPSSTSKASSSVPTSSTVISVSTSKPSTSTSNPVSSSTKASSTSGSATTSTKSSAVPTQTGPAIKPTVGGYNFQGCWTESTTGRALNKKTYADDLMTLEMCATFCSATPSYSMFGVEYGRECYCGDVLSAGSVKADNQGDCKFLCPGDKLTYCGAGSRLQLYALGAAPSSSSSKPSSTVSSSKSSTAISTISTASSSTTSSAPTSFSTSTRSTSTSKPASSTSSGALPYITPPAPKQIALTWSIGWVQASPDGFSRPMIGINGQFPCPAIKANMGDTIKITMTNNLVNQSTAIHFHGIFQTGTAYSDGPAHVTQCPIQPGGLFVYEFKVNQPGTYWYHAHIGGQYIDGLRGPLIINDVNAPYRGIDTEYTLTLSDLYHQEAPSLINYYSSVDNANTNNGAEPVPNSGLINEAQGVKFPMVAGKKYLFRIINMGAFAPFYLQFDQHDMTVVEIDGVYTTQTTVSQLFITVAQRYSVIVTAKTDASKNFAIKASMSTDMFNPTIIPATFNTEVSAYLVYNSGAALPTPLTITPVPFDDSIFTPYDQVAAYGPVTMPIQMTVSFGTNQNGQYRGYLNGIDYIPQKVPTLYTAMNAPLNQVNNPSIYGANTNSYVLPLGAVVELTLQNHDSFAHPFHLHGHNFQVVARTSGGPNFPINIPAGAPMRRDVVQVMSDGSVTIRFVADNPGIALFHCHIEWHVEAGLTATFIEAPTELQAAKLYIPVSHRSVCDAQGIPRKGNAAGNSKNYLDLTGANVVADTDMWGALVTKPSTPAPPFPLG</sequence>
<evidence type="ECO:0000313" key="10">
    <source>
        <dbReference type="Proteomes" id="UP001595075"/>
    </source>
</evidence>